<dbReference type="Proteomes" id="UP000245802">
    <property type="component" value="Chromosome"/>
</dbReference>
<reference evidence="2 3" key="1">
    <citation type="submission" date="2018-01" db="EMBL/GenBank/DDBJ databases">
        <title>G. obscuriglobus.</title>
        <authorList>
            <person name="Franke J."/>
            <person name="Blomberg W."/>
            <person name="Selmecki A."/>
        </authorList>
    </citation>
    <scope>NUCLEOTIDE SEQUENCE [LARGE SCALE GENOMIC DNA]</scope>
    <source>
        <strain evidence="2 3">DSM 5831</strain>
    </source>
</reference>
<dbReference type="RefSeq" id="WP_010046600.1">
    <property type="nucleotide sequence ID" value="NZ_CP025958.1"/>
</dbReference>
<organism evidence="2 3">
    <name type="scientific">Gemmata obscuriglobus</name>
    <dbReference type="NCBI Taxonomy" id="114"/>
    <lineage>
        <taxon>Bacteria</taxon>
        <taxon>Pseudomonadati</taxon>
        <taxon>Planctomycetota</taxon>
        <taxon>Planctomycetia</taxon>
        <taxon>Gemmatales</taxon>
        <taxon>Gemmataceae</taxon>
        <taxon>Gemmata</taxon>
    </lineage>
</organism>
<dbReference type="KEGG" id="gog:C1280_24435"/>
<gene>
    <name evidence="2" type="ORF">C1280_24435</name>
</gene>
<keyword evidence="3" id="KW-1185">Reference proteome</keyword>
<sequence length="85" mass="9943">MDELWAECEREGWKDLGAVRRLVSLLRLTGQHERAEQAKRNYEMTNGPPCGEVSPYPDMPLDEIQRHIDIIQRMSNRWGYPSDAE</sequence>
<evidence type="ECO:0000256" key="1">
    <source>
        <dbReference type="SAM" id="MobiDB-lite"/>
    </source>
</evidence>
<evidence type="ECO:0000313" key="2">
    <source>
        <dbReference type="EMBL" id="AWM39844.1"/>
    </source>
</evidence>
<name>A0A2Z3HDR7_9BACT</name>
<feature type="region of interest" description="Disordered" evidence="1">
    <location>
        <begin position="35"/>
        <end position="58"/>
    </location>
</feature>
<protein>
    <submittedName>
        <fullName evidence="2">Uncharacterized protein</fullName>
    </submittedName>
</protein>
<accession>A0A2Z3HDR7</accession>
<evidence type="ECO:0000313" key="3">
    <source>
        <dbReference type="Proteomes" id="UP000245802"/>
    </source>
</evidence>
<dbReference type="AlphaFoldDB" id="A0A2Z3HDR7"/>
<proteinExistence type="predicted"/>
<dbReference type="EMBL" id="CP025958">
    <property type="protein sequence ID" value="AWM39844.1"/>
    <property type="molecule type" value="Genomic_DNA"/>
</dbReference>